<reference evidence="1 2" key="1">
    <citation type="submission" date="2018-06" db="EMBL/GenBank/DDBJ databases">
        <title>Streptomyces reniochalinae sp. nov. and Streptomyces diacarnus sp. nov. from marine sponges.</title>
        <authorList>
            <person name="Li L."/>
        </authorList>
    </citation>
    <scope>NUCLEOTIDE SEQUENCE [LARGE SCALE GENOMIC DNA]</scope>
    <source>
        <strain evidence="1 2">LHW50302</strain>
    </source>
</reference>
<evidence type="ECO:0000313" key="1">
    <source>
        <dbReference type="EMBL" id="RCG18109.1"/>
    </source>
</evidence>
<dbReference type="Gene3D" id="3.40.50.720">
    <property type="entry name" value="NAD(P)-binding Rossmann-like Domain"/>
    <property type="match status" value="1"/>
</dbReference>
<dbReference type="Proteomes" id="UP000253507">
    <property type="component" value="Unassembled WGS sequence"/>
</dbReference>
<dbReference type="AlphaFoldDB" id="A0A367EK16"/>
<dbReference type="EMBL" id="QOIM01000034">
    <property type="protein sequence ID" value="RCG18109.1"/>
    <property type="molecule type" value="Genomic_DNA"/>
</dbReference>
<gene>
    <name evidence="1" type="ORF">DQ392_15735</name>
</gene>
<evidence type="ECO:0008006" key="3">
    <source>
        <dbReference type="Google" id="ProtNLM"/>
    </source>
</evidence>
<dbReference type="InterPro" id="IPR036291">
    <property type="entry name" value="NAD(P)-bd_dom_sf"/>
</dbReference>
<sequence length="122" mass="13040">MVAWMALRASAGLPLELNGGGHQVRHLVPVDDIASGTIRALAAARPTGPVLNIGTGRPTTIRDVAKRIRLHYPAVQLVERALPTGDPLGAPQVSVEEGIDRYVKWLGERPEATPPWLSELAA</sequence>
<name>A0A367EK16_9ACTN</name>
<proteinExistence type="predicted"/>
<comment type="caution">
    <text evidence="1">The sequence shown here is derived from an EMBL/GenBank/DDBJ whole genome shotgun (WGS) entry which is preliminary data.</text>
</comment>
<keyword evidence="2" id="KW-1185">Reference proteome</keyword>
<dbReference type="SUPFAM" id="SSF51735">
    <property type="entry name" value="NAD(P)-binding Rossmann-fold domains"/>
    <property type="match status" value="1"/>
</dbReference>
<accession>A0A367EK16</accession>
<dbReference type="Gene3D" id="3.90.25.10">
    <property type="entry name" value="UDP-galactose 4-epimerase, domain 1"/>
    <property type="match status" value="1"/>
</dbReference>
<protein>
    <recommendedName>
        <fullName evidence="3">NAD-dependent epimerase/dehydratase family protein</fullName>
    </recommendedName>
</protein>
<evidence type="ECO:0000313" key="2">
    <source>
        <dbReference type="Proteomes" id="UP000253507"/>
    </source>
</evidence>
<organism evidence="1 2">
    <name type="scientific">Streptomyces reniochalinae</name>
    <dbReference type="NCBI Taxonomy" id="2250578"/>
    <lineage>
        <taxon>Bacteria</taxon>
        <taxon>Bacillati</taxon>
        <taxon>Actinomycetota</taxon>
        <taxon>Actinomycetes</taxon>
        <taxon>Kitasatosporales</taxon>
        <taxon>Streptomycetaceae</taxon>
        <taxon>Streptomyces</taxon>
    </lineage>
</organism>